<dbReference type="RefSeq" id="WP_233735215.1">
    <property type="nucleotide sequence ID" value="NZ_JAJVCN010000006.1"/>
</dbReference>
<feature type="signal peptide" evidence="1">
    <location>
        <begin position="1"/>
        <end position="27"/>
    </location>
</feature>
<keyword evidence="1" id="KW-0732">Signal</keyword>
<comment type="caution">
    <text evidence="2">The sequence shown here is derived from an EMBL/GenBank/DDBJ whole genome shotgun (WGS) entry which is preliminary data.</text>
</comment>
<evidence type="ECO:0008006" key="4">
    <source>
        <dbReference type="Google" id="ProtNLM"/>
    </source>
</evidence>
<feature type="chain" id="PRO_5045090702" description="Alpha/beta hydrolase" evidence="1">
    <location>
        <begin position="28"/>
        <end position="97"/>
    </location>
</feature>
<name>A0ABS8ZWQ1_9PSEU</name>
<proteinExistence type="predicted"/>
<evidence type="ECO:0000313" key="3">
    <source>
        <dbReference type="Proteomes" id="UP001521150"/>
    </source>
</evidence>
<keyword evidence="3" id="KW-1185">Reference proteome</keyword>
<dbReference type="Proteomes" id="UP001521150">
    <property type="component" value="Unassembled WGS sequence"/>
</dbReference>
<organism evidence="2 3">
    <name type="scientific">Kibdelosporangium philippinense</name>
    <dbReference type="NCBI Taxonomy" id="211113"/>
    <lineage>
        <taxon>Bacteria</taxon>
        <taxon>Bacillati</taxon>
        <taxon>Actinomycetota</taxon>
        <taxon>Actinomycetes</taxon>
        <taxon>Pseudonocardiales</taxon>
        <taxon>Pseudonocardiaceae</taxon>
        <taxon>Kibdelosporangium</taxon>
    </lineage>
</organism>
<protein>
    <recommendedName>
        <fullName evidence="4">Alpha/beta hydrolase</fullName>
    </recommendedName>
</protein>
<accession>A0ABS8ZWQ1</accession>
<evidence type="ECO:0000256" key="1">
    <source>
        <dbReference type="SAM" id="SignalP"/>
    </source>
</evidence>
<sequence length="97" mass="10068">MPRLRLIAAVSTVALAVSLVVPSSAQAATTLAWVDCPKKGDVEPPRDVRCATLKVPADWVTGRGEITLQLARKEATGEKIGTVIYLPGGPGDSASIS</sequence>
<evidence type="ECO:0000313" key="2">
    <source>
        <dbReference type="EMBL" id="MCE7012155.1"/>
    </source>
</evidence>
<gene>
    <name evidence="2" type="ORF">LWC34_56505</name>
</gene>
<reference evidence="2 3" key="1">
    <citation type="submission" date="2021-12" db="EMBL/GenBank/DDBJ databases">
        <title>Genome sequence of Kibdelosporangium philippinense ATCC 49844.</title>
        <authorList>
            <person name="Fedorov E.A."/>
            <person name="Omeragic M."/>
            <person name="Shalygina K.F."/>
            <person name="Maclea K.S."/>
        </authorList>
    </citation>
    <scope>NUCLEOTIDE SEQUENCE [LARGE SCALE GENOMIC DNA]</scope>
    <source>
        <strain evidence="2 3">ATCC 49844</strain>
    </source>
</reference>
<dbReference type="EMBL" id="JAJVCN010000006">
    <property type="protein sequence ID" value="MCE7012155.1"/>
    <property type="molecule type" value="Genomic_DNA"/>
</dbReference>